<dbReference type="SUPFAM" id="SSF51316">
    <property type="entry name" value="Mss4-like"/>
    <property type="match status" value="1"/>
</dbReference>
<gene>
    <name evidence="6" type="ORF">V8V93_12825</name>
</gene>
<evidence type="ECO:0000256" key="4">
    <source>
        <dbReference type="ARBA" id="ARBA00023239"/>
    </source>
</evidence>
<protein>
    <submittedName>
        <fullName evidence="6">GFA family protein</fullName>
    </submittedName>
</protein>
<evidence type="ECO:0000256" key="1">
    <source>
        <dbReference type="ARBA" id="ARBA00005495"/>
    </source>
</evidence>
<dbReference type="RefSeq" id="WP_338666987.1">
    <property type="nucleotide sequence ID" value="NZ_CP146609.1"/>
</dbReference>
<organism evidence="6 7">
    <name type="scientific">Pseudodesulfovibrio methanolicus</name>
    <dbReference type="NCBI Taxonomy" id="3126690"/>
    <lineage>
        <taxon>Bacteria</taxon>
        <taxon>Pseudomonadati</taxon>
        <taxon>Thermodesulfobacteriota</taxon>
        <taxon>Desulfovibrionia</taxon>
        <taxon>Desulfovibrionales</taxon>
        <taxon>Desulfovibrionaceae</taxon>
    </lineage>
</organism>
<sequence length="141" mass="15474">MKYTGACLCGKVAFEVEGDFDHFYLCHCERCRKDTGSSHAANLFSSTAKLRWLSGEEEVRTFNFNSTGHIKSFCSICGSALPNIQMDGTLLVVPAGSLDSDIPMRADGHIFIANKANWDFELESLPTFDRLPGEDEGATKG</sequence>
<dbReference type="EMBL" id="CP146609">
    <property type="protein sequence ID" value="WWX21328.1"/>
    <property type="molecule type" value="Genomic_DNA"/>
</dbReference>
<proteinExistence type="inferred from homology"/>
<name>A0ABZ2ITE5_9BACT</name>
<evidence type="ECO:0000313" key="6">
    <source>
        <dbReference type="EMBL" id="WWX21328.1"/>
    </source>
</evidence>
<dbReference type="PANTHER" id="PTHR33337">
    <property type="entry name" value="GFA DOMAIN-CONTAINING PROTEIN"/>
    <property type="match status" value="1"/>
</dbReference>
<keyword evidence="7" id="KW-1185">Reference proteome</keyword>
<dbReference type="Proteomes" id="UP001385389">
    <property type="component" value="Chromosome"/>
</dbReference>
<reference evidence="6 7" key="1">
    <citation type="submission" date="2024-03" db="EMBL/GenBank/DDBJ databases">
        <title>Phenotype and Genome Characterization of a Sulfate-Reducing Bacterium Pseudodesulfovibrio sp. strain 5S69, isolated from Petroleum Reservoir in Tatarstan (Russia).</title>
        <authorList>
            <person name="Bidzhieva S.K."/>
            <person name="Kadnikov V."/>
            <person name="Tourova T.P."/>
            <person name="Samigullina S.R."/>
            <person name="Sokolova D.S."/>
            <person name="Poltaraus A.B."/>
            <person name="Avtukh A.N."/>
            <person name="Tereshina V.M."/>
            <person name="Mardanov A.V."/>
            <person name="Nazina T.N."/>
        </authorList>
    </citation>
    <scope>NUCLEOTIDE SEQUENCE [LARGE SCALE GENOMIC DNA]</scope>
    <source>
        <strain evidence="6 7">5S69</strain>
    </source>
</reference>
<keyword evidence="2" id="KW-0479">Metal-binding</keyword>
<keyword evidence="4" id="KW-0456">Lyase</keyword>
<evidence type="ECO:0000313" key="7">
    <source>
        <dbReference type="Proteomes" id="UP001385389"/>
    </source>
</evidence>
<evidence type="ECO:0000259" key="5">
    <source>
        <dbReference type="PROSITE" id="PS51891"/>
    </source>
</evidence>
<comment type="similarity">
    <text evidence="1">Belongs to the Gfa family.</text>
</comment>
<evidence type="ECO:0000256" key="2">
    <source>
        <dbReference type="ARBA" id="ARBA00022723"/>
    </source>
</evidence>
<dbReference type="Pfam" id="PF04828">
    <property type="entry name" value="GFA"/>
    <property type="match status" value="1"/>
</dbReference>
<dbReference type="InterPro" id="IPR006913">
    <property type="entry name" value="CENP-V/GFA"/>
</dbReference>
<accession>A0ABZ2ITE5</accession>
<dbReference type="InterPro" id="IPR011057">
    <property type="entry name" value="Mss4-like_sf"/>
</dbReference>
<dbReference type="Gene3D" id="3.90.1590.10">
    <property type="entry name" value="glutathione-dependent formaldehyde- activating enzyme (gfa)"/>
    <property type="match status" value="1"/>
</dbReference>
<evidence type="ECO:0000256" key="3">
    <source>
        <dbReference type="ARBA" id="ARBA00022833"/>
    </source>
</evidence>
<feature type="domain" description="CENP-V/GFA" evidence="5">
    <location>
        <begin position="3"/>
        <end position="119"/>
    </location>
</feature>
<dbReference type="PANTHER" id="PTHR33337:SF40">
    <property type="entry name" value="CENP-V_GFA DOMAIN-CONTAINING PROTEIN-RELATED"/>
    <property type="match status" value="1"/>
</dbReference>
<dbReference type="PROSITE" id="PS51891">
    <property type="entry name" value="CENP_V_GFA"/>
    <property type="match status" value="1"/>
</dbReference>
<keyword evidence="3" id="KW-0862">Zinc</keyword>